<evidence type="ECO:0000313" key="3">
    <source>
        <dbReference type="EMBL" id="ARK31919.1"/>
    </source>
</evidence>
<keyword evidence="1" id="KW-0175">Coiled coil</keyword>
<protein>
    <submittedName>
        <fullName evidence="3">Uncharacterized protein</fullName>
    </submittedName>
</protein>
<dbReference type="EMBL" id="CP020814">
    <property type="protein sequence ID" value="ARK31919.1"/>
    <property type="molecule type" value="Genomic_DNA"/>
</dbReference>
<evidence type="ECO:0000256" key="1">
    <source>
        <dbReference type="SAM" id="Coils"/>
    </source>
</evidence>
<feature type="region of interest" description="Disordered" evidence="2">
    <location>
        <begin position="99"/>
        <end position="126"/>
    </location>
</feature>
<dbReference type="Proteomes" id="UP000193006">
    <property type="component" value="Chromosome"/>
</dbReference>
<accession>A0A1X9MEP4</accession>
<dbReference type="KEGG" id="bkw:BkAM31D_19880"/>
<keyword evidence="4" id="KW-1185">Reference proteome</keyword>
<sequence>MSNMVFYKGPGNPSNNNINKVIAEINQLKKINNQPDHSALLSQIEFLISQNSEEAIQQSVQPHLEELDNMIIQLKSELTSYERNTKKLIRKASTKAAKKAARKAAKRAAKKARKTTAHQIKKSLKATTTSEVFTIDEIDEFTNDQSSPADEK</sequence>
<name>A0A1X9MEP4_9BACI</name>
<evidence type="ECO:0000313" key="4">
    <source>
        <dbReference type="Proteomes" id="UP000193006"/>
    </source>
</evidence>
<feature type="coiled-coil region" evidence="1">
    <location>
        <begin position="64"/>
        <end position="91"/>
    </location>
</feature>
<dbReference type="AlphaFoldDB" id="A0A1X9MEP4"/>
<organism evidence="3 4">
    <name type="scientific">Halalkalibacter krulwichiae</name>
    <dbReference type="NCBI Taxonomy" id="199441"/>
    <lineage>
        <taxon>Bacteria</taxon>
        <taxon>Bacillati</taxon>
        <taxon>Bacillota</taxon>
        <taxon>Bacilli</taxon>
        <taxon>Bacillales</taxon>
        <taxon>Bacillaceae</taxon>
        <taxon>Halalkalibacter</taxon>
    </lineage>
</organism>
<reference evidence="3 4" key="1">
    <citation type="submission" date="2017-04" db="EMBL/GenBank/DDBJ databases">
        <title>Bacillus krulwichiae AM31D Genome sequencing and assembly.</title>
        <authorList>
            <person name="Krulwich T.A."/>
            <person name="Anastor L."/>
            <person name="Ehrlich R."/>
            <person name="Ehrlich G.D."/>
            <person name="Janto B."/>
        </authorList>
    </citation>
    <scope>NUCLEOTIDE SEQUENCE [LARGE SCALE GENOMIC DNA]</scope>
    <source>
        <strain evidence="3 4">AM31D</strain>
    </source>
</reference>
<proteinExistence type="predicted"/>
<gene>
    <name evidence="3" type="ORF">BkAM31D_19880</name>
</gene>
<evidence type="ECO:0000256" key="2">
    <source>
        <dbReference type="SAM" id="MobiDB-lite"/>
    </source>
</evidence>
<dbReference type="RefSeq" id="WP_066156463.1">
    <property type="nucleotide sequence ID" value="NZ_CP020814.1"/>
</dbReference>
<feature type="compositionally biased region" description="Basic residues" evidence="2">
    <location>
        <begin position="99"/>
        <end position="124"/>
    </location>
</feature>